<dbReference type="AlphaFoldDB" id="A0A5C6SF76"/>
<protein>
    <submittedName>
        <fullName evidence="1">Uncharacterized protein</fullName>
    </submittedName>
</protein>
<sequence>MMNAADVVLDDETFLDDWYFTSPPFSDVLSFYAGHSMSPISLATVSPFDYLIRKPPGRTPANANAASSDLSSTIESPVFSKINVPLYSLTIEFDLLCEEPSVYEAQDTKECYPFGSNNAEPIGQHQTNRRHKAPKPCISCGQHYPIPPVDIRRQKKSLPLICAGSHQHSITVKRARSWQNVIIGRVSSYHSHRNQHNCLQWDP</sequence>
<comment type="caution">
    <text evidence="1">The sequence shown here is derived from an EMBL/GenBank/DDBJ whole genome shotgun (WGS) entry which is preliminary data.</text>
</comment>
<reference evidence="1 2" key="1">
    <citation type="submission" date="2019-07" db="EMBL/GenBank/DDBJ databases">
        <title>The First High-Quality Draft Genome Sequence of the Causal Agent of the Current Panama Disease Epidemic.</title>
        <authorList>
            <person name="Warmington R.J."/>
            <person name="Kay W."/>
            <person name="Jeffries A."/>
            <person name="Bebber D."/>
            <person name="Moore K."/>
            <person name="Studholme D.J."/>
        </authorList>
    </citation>
    <scope>NUCLEOTIDE SEQUENCE [LARGE SCALE GENOMIC DNA]</scope>
    <source>
        <strain evidence="1 2">TR4</strain>
    </source>
</reference>
<dbReference type="EMBL" id="VMNF01000014">
    <property type="protein sequence ID" value="TXB97179.1"/>
    <property type="molecule type" value="Genomic_DNA"/>
</dbReference>
<name>A0A5C6SF76_FUSOC</name>
<dbReference type="Proteomes" id="UP000321331">
    <property type="component" value="Unassembled WGS sequence"/>
</dbReference>
<organism evidence="1 2">
    <name type="scientific">Fusarium oxysporum f. sp. cubense</name>
    <dbReference type="NCBI Taxonomy" id="61366"/>
    <lineage>
        <taxon>Eukaryota</taxon>
        <taxon>Fungi</taxon>
        <taxon>Dikarya</taxon>
        <taxon>Ascomycota</taxon>
        <taxon>Pezizomycotina</taxon>
        <taxon>Sordariomycetes</taxon>
        <taxon>Hypocreomycetidae</taxon>
        <taxon>Hypocreales</taxon>
        <taxon>Nectriaceae</taxon>
        <taxon>Fusarium</taxon>
        <taxon>Fusarium oxysporum species complex</taxon>
    </lineage>
</organism>
<proteinExistence type="predicted"/>
<evidence type="ECO:0000313" key="2">
    <source>
        <dbReference type="Proteomes" id="UP000321331"/>
    </source>
</evidence>
<gene>
    <name evidence="1" type="ORF">FocTR4_00011819</name>
</gene>
<accession>A0A5C6SF76</accession>
<evidence type="ECO:0000313" key="1">
    <source>
        <dbReference type="EMBL" id="TXB97179.1"/>
    </source>
</evidence>